<protein>
    <submittedName>
        <fullName evidence="10">Peptidase S8</fullName>
    </submittedName>
</protein>
<evidence type="ECO:0000313" key="10">
    <source>
        <dbReference type="EMBL" id="ATE54954.1"/>
    </source>
</evidence>
<reference evidence="10" key="1">
    <citation type="submission" date="2017-09" db="EMBL/GenBank/DDBJ databases">
        <title>Complete Genome Sequence of ansamitocin-producing Bacterium Actinosynnema pretiosum X47.</title>
        <authorList>
            <person name="Cao G."/>
            <person name="Zong G."/>
            <person name="Zhong C."/>
            <person name="Fu J."/>
        </authorList>
    </citation>
    <scope>NUCLEOTIDE SEQUENCE [LARGE SCALE GENOMIC DNA]</scope>
    <source>
        <strain evidence="10">X47</strain>
    </source>
</reference>
<evidence type="ECO:0000256" key="4">
    <source>
        <dbReference type="ARBA" id="ARBA00022825"/>
    </source>
</evidence>
<dbReference type="PROSITE" id="PS00136">
    <property type="entry name" value="SUBTILASE_ASP"/>
    <property type="match status" value="1"/>
</dbReference>
<dbReference type="InterPro" id="IPR036852">
    <property type="entry name" value="Peptidase_S8/S53_dom_sf"/>
</dbReference>
<dbReference type="KEGG" id="apre:CNX65_18055"/>
<evidence type="ECO:0000256" key="1">
    <source>
        <dbReference type="ARBA" id="ARBA00011073"/>
    </source>
</evidence>
<evidence type="ECO:0000256" key="3">
    <source>
        <dbReference type="ARBA" id="ARBA00022801"/>
    </source>
</evidence>
<dbReference type="PROSITE" id="PS51892">
    <property type="entry name" value="SUBTILASE"/>
    <property type="match status" value="1"/>
</dbReference>
<dbReference type="PROSITE" id="PS00138">
    <property type="entry name" value="SUBTILASE_SER"/>
    <property type="match status" value="1"/>
</dbReference>
<evidence type="ECO:0000256" key="7">
    <source>
        <dbReference type="RuleBase" id="RU003355"/>
    </source>
</evidence>
<dbReference type="AlphaFoldDB" id="A0A290Z7J4"/>
<dbReference type="PANTHER" id="PTHR43806:SF11">
    <property type="entry name" value="CEREVISIN-RELATED"/>
    <property type="match status" value="1"/>
</dbReference>
<organism evidence="10 11">
    <name type="scientific">Actinosynnema pretiosum</name>
    <dbReference type="NCBI Taxonomy" id="42197"/>
    <lineage>
        <taxon>Bacteria</taxon>
        <taxon>Bacillati</taxon>
        <taxon>Actinomycetota</taxon>
        <taxon>Actinomycetes</taxon>
        <taxon>Pseudonocardiales</taxon>
        <taxon>Pseudonocardiaceae</taxon>
        <taxon>Actinosynnema</taxon>
    </lineage>
</organism>
<dbReference type="InterPro" id="IPR015500">
    <property type="entry name" value="Peptidase_S8_subtilisin-rel"/>
</dbReference>
<accession>A0A290Z7J4</accession>
<dbReference type="EMBL" id="CP023445">
    <property type="protein sequence ID" value="ATE54954.1"/>
    <property type="molecule type" value="Genomic_DNA"/>
</dbReference>
<evidence type="ECO:0000256" key="2">
    <source>
        <dbReference type="ARBA" id="ARBA00022670"/>
    </source>
</evidence>
<evidence type="ECO:0000256" key="6">
    <source>
        <dbReference type="PROSITE-ProRule" id="PRU01240"/>
    </source>
</evidence>
<keyword evidence="3 6" id="KW-0378">Hydrolase</keyword>
<dbReference type="PANTHER" id="PTHR43806">
    <property type="entry name" value="PEPTIDASE S8"/>
    <property type="match status" value="1"/>
</dbReference>
<keyword evidence="11" id="KW-1185">Reference proteome</keyword>
<dbReference type="Proteomes" id="UP000218505">
    <property type="component" value="Chromosome"/>
</dbReference>
<feature type="domain" description="Peptidase S8/S53" evidence="9">
    <location>
        <begin position="205"/>
        <end position="461"/>
    </location>
</feature>
<name>A0A290Z7J4_9PSEU</name>
<feature type="active site" description="Charge relay system" evidence="5 6">
    <location>
        <position position="246"/>
    </location>
</feature>
<dbReference type="Pfam" id="PF00082">
    <property type="entry name" value="Peptidase_S8"/>
    <property type="match status" value="1"/>
</dbReference>
<dbReference type="InterPro" id="IPR000209">
    <property type="entry name" value="Peptidase_S8/S53_dom"/>
</dbReference>
<evidence type="ECO:0000256" key="5">
    <source>
        <dbReference type="PIRSR" id="PIRSR615500-1"/>
    </source>
</evidence>
<comment type="similarity">
    <text evidence="1 6 7">Belongs to the peptidase S8 family.</text>
</comment>
<dbReference type="InterPro" id="IPR023827">
    <property type="entry name" value="Peptidase_S8_Asp-AS"/>
</dbReference>
<dbReference type="SUPFAM" id="SSF52743">
    <property type="entry name" value="Subtilisin-like"/>
    <property type="match status" value="1"/>
</dbReference>
<dbReference type="GO" id="GO:0004252">
    <property type="term" value="F:serine-type endopeptidase activity"/>
    <property type="evidence" value="ECO:0007669"/>
    <property type="project" value="UniProtKB-UniRule"/>
</dbReference>
<feature type="active site" description="Charge relay system" evidence="5 6">
    <location>
        <position position="414"/>
    </location>
</feature>
<gene>
    <name evidence="10" type="ORF">CNX65_18055</name>
</gene>
<feature type="chain" id="PRO_5012018953" evidence="8">
    <location>
        <begin position="28"/>
        <end position="1066"/>
    </location>
</feature>
<feature type="signal peptide" evidence="8">
    <location>
        <begin position="1"/>
        <end position="27"/>
    </location>
</feature>
<dbReference type="InterPro" id="IPR023828">
    <property type="entry name" value="Peptidase_S8_Ser-AS"/>
</dbReference>
<proteinExistence type="inferred from homology"/>
<evidence type="ECO:0000313" key="11">
    <source>
        <dbReference type="Proteomes" id="UP000218505"/>
    </source>
</evidence>
<dbReference type="InterPro" id="IPR050131">
    <property type="entry name" value="Peptidase_S8_subtilisin-like"/>
</dbReference>
<sequence length="1066" mass="108380">MAVQRRKRGALAVVAALIAGGTGVAGGAGVASASPAADDPSPPGGATVTLITGDRVTVHGGDRPGTITGGPGRERVAFRTVTADGRLSVIPSDAERGLAEGRLDPRLFDVTTLVESGYGDTAELPLILTRADGARPALASLDTTAELPAIGSFAATSDKSPTAFRALLDEPGITRVWLDGKREPALDRSTAQIGAPAAWGSGLTGAGVAVAVLDTGVDETHPDLVGRQVAEANFTEDPDTTDRDGHGTHVAATIAGGDAQYRGVAPDARILDGKVCVSGGCAESWILAGMQWAVEQGADVVNLSLGGRDTPEVDPLEEALTTLSERSGALFVVAAGNDGATRTVGSPGSADAALTVGAVDRDDAVAPFSSRGPRVGDGAVKPDVTAPGVGIVAARAGAGQLPGEDGRTALSGTSMATPHVAGAAALLKQRHPEWTGQQVKAALVASATPTEGASVFAQGAGRVDLARAIGQSLTSEPSSLPLGLQRWPHDDDVPVARELTYRNDGDRELVLDLSVVGGELPEGLITVSPSRVTVPARGTATATVTGDTAVDAPDGAHGGLVLARSGDAVALRTPVAVEREVESHEVTLKALDGDGKPTADGLVTLQDVVTGESRGLLPAEGGTTVRLPAGEYLAIGGFNRPQGGFAHVLRPSLRVAGPTEAVFDASTAKPVEISAPDPEAEELLGQFSVQRTHEGRTVGTGNAYLGGFSGLVSIGHAGPEVPDARVLVASQFEGAAGAGGARTGYRLAWEHEGRAPDGVREAPALAELAAVRTSYGPLADGVTAQRSLQPVGDGRATGWGVYVEAGRSSGAVDHVTDGTDWVLGVIGSGPDGSGFELTSAVRRFEAGREHRHRFAFPVFTPTPSTERPLLQRSGDVLTAHAPLFGDGDGNHGSDWQAEGGTRLFRDGVQVGASEQGGYGRFAVPEGEAEYQLVTGARRTTGLTGFTTAVELSWTFRSGHVDGVGELPVTVVGFSPELDGSGAAAGGAELGVPMAPRRASGAAVEVTGLVVEVSFDDGAAWEQVPVVDGVARVLNPNVAGFASLRVRGESAGAGFEQTVLRAYRITA</sequence>
<evidence type="ECO:0000256" key="8">
    <source>
        <dbReference type="SAM" id="SignalP"/>
    </source>
</evidence>
<dbReference type="PRINTS" id="PR00723">
    <property type="entry name" value="SUBTILISIN"/>
</dbReference>
<keyword evidence="2 6" id="KW-0645">Protease</keyword>
<feature type="active site" description="Charge relay system" evidence="5 6">
    <location>
        <position position="214"/>
    </location>
</feature>
<keyword evidence="8" id="KW-0732">Signal</keyword>
<dbReference type="GO" id="GO:0006508">
    <property type="term" value="P:proteolysis"/>
    <property type="evidence" value="ECO:0007669"/>
    <property type="project" value="UniProtKB-KW"/>
</dbReference>
<keyword evidence="4 6" id="KW-0720">Serine protease</keyword>
<dbReference type="Gene3D" id="3.40.50.200">
    <property type="entry name" value="Peptidase S8/S53 domain"/>
    <property type="match status" value="1"/>
</dbReference>
<dbReference type="RefSeq" id="WP_096494592.1">
    <property type="nucleotide sequence ID" value="NZ_CP023445.1"/>
</dbReference>
<evidence type="ECO:0000259" key="9">
    <source>
        <dbReference type="Pfam" id="PF00082"/>
    </source>
</evidence>